<dbReference type="SUPFAM" id="SSF81573">
    <property type="entry name" value="F1F0 ATP synthase subunit B, membrane domain"/>
    <property type="match status" value="1"/>
</dbReference>
<dbReference type="InterPro" id="IPR028987">
    <property type="entry name" value="ATP_synth_B-like_membr_sf"/>
</dbReference>
<keyword evidence="2 11" id="KW-0138">CF(0)</keyword>
<name>A0ABT7C2P7_9CYAN</name>
<evidence type="ECO:0000256" key="8">
    <source>
        <dbReference type="ARBA" id="ARBA00023310"/>
    </source>
</evidence>
<keyword evidence="4 11" id="KW-0375">Hydrogen ion transport</keyword>
<dbReference type="NCBIfam" id="NF005606">
    <property type="entry name" value="PRK07352.1"/>
    <property type="match status" value="1"/>
</dbReference>
<dbReference type="Pfam" id="PF00430">
    <property type="entry name" value="ATP-synt_B"/>
    <property type="match status" value="1"/>
</dbReference>
<organism evidence="14 15">
    <name type="scientific">Roseofilum casamattae BLCC-M143</name>
    <dbReference type="NCBI Taxonomy" id="3022442"/>
    <lineage>
        <taxon>Bacteria</taxon>
        <taxon>Bacillati</taxon>
        <taxon>Cyanobacteriota</taxon>
        <taxon>Cyanophyceae</taxon>
        <taxon>Desertifilales</taxon>
        <taxon>Desertifilaceae</taxon>
        <taxon>Roseofilum</taxon>
        <taxon>Roseofilum casamattae</taxon>
    </lineage>
</organism>
<comment type="similarity">
    <text evidence="11 12">Belongs to the ATPase B chain family.</text>
</comment>
<evidence type="ECO:0000256" key="4">
    <source>
        <dbReference type="ARBA" id="ARBA00022781"/>
    </source>
</evidence>
<comment type="function">
    <text evidence="9 11">F(1)F(0) ATP synthase produces ATP from ADP in the presence of a proton or sodium gradient. F-type ATPases consist of two structural domains, F(1) containing the extramembraneous catalytic core and F(0) containing the membrane proton channel, linked together by a central stalk and a peripheral stalk. During catalysis, ATP synthesis in the catalytic domain of F(1) is coupled via a rotary mechanism of the central stalk subunits to proton translocation.</text>
</comment>
<accession>A0ABT7C2P7</accession>
<protein>
    <recommendedName>
        <fullName evidence="11">ATP synthase subunit b</fullName>
    </recommendedName>
    <alternativeName>
        <fullName evidence="11">ATP synthase F(0) sector subunit b</fullName>
    </alternativeName>
    <alternativeName>
        <fullName evidence="11">ATPase subunit I</fullName>
    </alternativeName>
    <alternativeName>
        <fullName evidence="11">F-type ATPase subunit b</fullName>
        <shortName evidence="11">F-ATPase subunit b</shortName>
    </alternativeName>
</protein>
<keyword evidence="15" id="KW-1185">Reference proteome</keyword>
<keyword evidence="13" id="KW-0175">Coiled coil</keyword>
<dbReference type="InterPro" id="IPR002146">
    <property type="entry name" value="ATP_synth_b/b'su_bac/chlpt"/>
</dbReference>
<evidence type="ECO:0000256" key="9">
    <source>
        <dbReference type="ARBA" id="ARBA00025198"/>
    </source>
</evidence>
<evidence type="ECO:0000313" key="15">
    <source>
        <dbReference type="Proteomes" id="UP001232992"/>
    </source>
</evidence>
<keyword evidence="8 11" id="KW-0066">ATP synthesis</keyword>
<evidence type="ECO:0000256" key="5">
    <source>
        <dbReference type="ARBA" id="ARBA00022989"/>
    </source>
</evidence>
<sequence>MGNLWLLATEATERGFGLNFDVLETNLINLGIVIGVLVYFGRNLVGDTLKARRAEIETAIADAEERQRKASAALSEQQQNLAQAQAQAEKIRQQASERAETVKADILAQADLDIERMQEGAAQDLEAEQERVMNELRRRVVALAMDRVNGQIGNELNDDLHHQLIERSIARVGGN</sequence>
<gene>
    <name evidence="11" type="primary">atpF</name>
    <name evidence="14" type="ORF">PMH09_21150</name>
</gene>
<dbReference type="HAMAP" id="MF_01398">
    <property type="entry name" value="ATP_synth_b_bprime"/>
    <property type="match status" value="1"/>
</dbReference>
<evidence type="ECO:0000256" key="7">
    <source>
        <dbReference type="ARBA" id="ARBA00023136"/>
    </source>
</evidence>
<comment type="caution">
    <text evidence="14">The sequence shown here is derived from an EMBL/GenBank/DDBJ whole genome shotgun (WGS) entry which is preliminary data.</text>
</comment>
<reference evidence="14 15" key="1">
    <citation type="submission" date="2023-01" db="EMBL/GenBank/DDBJ databases">
        <title>Novel diversity within Roseofilum (Cyanobacteria; Desertifilaceae) from marine benthic mats with descriptions of four novel species.</title>
        <authorList>
            <person name="Wang Y."/>
            <person name="Berthold D.E."/>
            <person name="Hu J."/>
            <person name="Lefler F.W."/>
            <person name="Laughinghouse H.D. IV."/>
        </authorList>
    </citation>
    <scope>NUCLEOTIDE SEQUENCE [LARGE SCALE GENOMIC DNA]</scope>
    <source>
        <strain evidence="14 15">BLCC-M143</strain>
    </source>
</reference>
<keyword evidence="11" id="KW-0793">Thylakoid</keyword>
<evidence type="ECO:0000256" key="2">
    <source>
        <dbReference type="ARBA" id="ARBA00022547"/>
    </source>
</evidence>
<evidence type="ECO:0000256" key="13">
    <source>
        <dbReference type="SAM" id="Coils"/>
    </source>
</evidence>
<dbReference type="PANTHER" id="PTHR34264:SF3">
    <property type="entry name" value="ATP SYNTHASE SUBUNIT B, CHLOROPLASTIC"/>
    <property type="match status" value="1"/>
</dbReference>
<dbReference type="Proteomes" id="UP001232992">
    <property type="component" value="Unassembled WGS sequence"/>
</dbReference>
<evidence type="ECO:0000256" key="1">
    <source>
        <dbReference type="ARBA" id="ARBA00022448"/>
    </source>
</evidence>
<evidence type="ECO:0000256" key="3">
    <source>
        <dbReference type="ARBA" id="ARBA00022692"/>
    </source>
</evidence>
<keyword evidence="7 11" id="KW-0472">Membrane</keyword>
<evidence type="ECO:0000256" key="10">
    <source>
        <dbReference type="ARBA" id="ARBA00037847"/>
    </source>
</evidence>
<keyword evidence="6 11" id="KW-0406">Ion transport</keyword>
<comment type="function">
    <text evidence="11">Component of the F(0) channel, it forms part of the peripheral stalk, linking F(1) to F(0).</text>
</comment>
<keyword evidence="5 11" id="KW-1133">Transmembrane helix</keyword>
<dbReference type="EMBL" id="JAQOSQ010000045">
    <property type="protein sequence ID" value="MDJ1185695.1"/>
    <property type="molecule type" value="Genomic_DNA"/>
</dbReference>
<evidence type="ECO:0000256" key="11">
    <source>
        <dbReference type="HAMAP-Rule" id="MF_01398"/>
    </source>
</evidence>
<dbReference type="PANTHER" id="PTHR34264">
    <property type="entry name" value="ATP SYNTHASE SUBUNIT B, CHLOROPLASTIC"/>
    <property type="match status" value="1"/>
</dbReference>
<dbReference type="CDD" id="cd06503">
    <property type="entry name" value="ATP-synt_Fo_b"/>
    <property type="match status" value="1"/>
</dbReference>
<feature type="coiled-coil region" evidence="13">
    <location>
        <begin position="46"/>
        <end position="101"/>
    </location>
</feature>
<comment type="subcellular location">
    <subcellularLocation>
        <location evidence="11">Cellular thylakoid membrane</location>
        <topology evidence="11">Single-pass membrane protein</topology>
    </subcellularLocation>
    <subcellularLocation>
        <location evidence="10">Endomembrane system</location>
        <topology evidence="10">Single-pass membrane protein</topology>
    </subcellularLocation>
</comment>
<keyword evidence="1 11" id="KW-0813">Transport</keyword>
<dbReference type="RefSeq" id="WP_283760336.1">
    <property type="nucleotide sequence ID" value="NZ_JAQOSQ010000045.1"/>
</dbReference>
<proteinExistence type="inferred from homology"/>
<evidence type="ECO:0000256" key="12">
    <source>
        <dbReference type="RuleBase" id="RU003848"/>
    </source>
</evidence>
<keyword evidence="3 11" id="KW-0812">Transmembrane</keyword>
<feature type="transmembrane region" description="Helical" evidence="11">
    <location>
        <begin position="27"/>
        <end position="45"/>
    </location>
</feature>
<evidence type="ECO:0000313" key="14">
    <source>
        <dbReference type="EMBL" id="MDJ1185695.1"/>
    </source>
</evidence>
<comment type="subunit">
    <text evidence="11">F-type ATPases have 2 components, F(1) - the catalytic core - and F(0) - the membrane proton channel. F(1) has five subunits: alpha(3), beta(3), gamma(1), delta(1), epsilon(1). F(0) has four main subunits: a(1), b(1), b'(1) and c(10-14). The alpha and beta chains form an alternating ring which encloses part of the gamma chain. F(1) is attached to F(0) by a central stalk formed by the gamma and epsilon chains, while a peripheral stalk is formed by the delta, b and b' chains.</text>
</comment>
<evidence type="ECO:0000256" key="6">
    <source>
        <dbReference type="ARBA" id="ARBA00023065"/>
    </source>
</evidence>